<dbReference type="InterPro" id="IPR008922">
    <property type="entry name" value="Di-copper_centre_dom_sf"/>
</dbReference>
<dbReference type="AlphaFoldDB" id="A0A6M0RPD5"/>
<dbReference type="PANTHER" id="PTHR11474">
    <property type="entry name" value="TYROSINASE FAMILY MEMBER"/>
    <property type="match status" value="1"/>
</dbReference>
<keyword evidence="2" id="KW-0186">Copper</keyword>
<dbReference type="SUPFAM" id="SSF48056">
    <property type="entry name" value="Di-copper centre-containing domain"/>
    <property type="match status" value="1"/>
</dbReference>
<dbReference type="InterPro" id="IPR002227">
    <property type="entry name" value="Tyrosinase_Cu-bd"/>
</dbReference>
<sequence length="571" mass="64431">MHNDYPTRYSVRELERLHARGNKKPLEDLMRAWKGIKELPPDDLDSFFRIGGYHGEPFIYRPWVDNLSEIDTYVYWGGYCNHGNVLFPTWHRVYVYRLEQALQRIVPGVMMAYWDETSVESLAEGIPHSLTAEKFTFSDDDYNGELKGKTIDNPLRSFVLPVAVSDEMNVPSQGDINHQYAKPKGYETVRYPLSGLVGTPEARQATKAHNDQYPDPIGRTQKLNENVIQWLIGKPPTEVTQMPPGQLPKKLDDEPQPAEEFSIFLRYLRCLDAPNYTVFSNTTSAAAWNHGSEQADIAIPLEDPHNDVHLAVGGFDLIIEGKEDQDGLLAGANGDMGENNTAALDPIFFFHHCNVDRMFWVWQKKQQQKQKLEVIAQYSGTSSTDSQGPTPGFAPNSSLDLNSPLHPFTKTIDGMEVPYTSEDCIDIENQLNFTYSIGSLDPDGEEMFQAEKASHDDRFSSKTLVVTKIDRALFQGSFVLRAYAEVGDKTYYLGHHSVLSRRNVVKCANCLTHLEVNAFFPLSNVPAEIVDSGPMNSVEATDSDPIHYKVQIHHRGEKLHPNLDIAFHIKG</sequence>
<feature type="domain" description="Tyrosinase copper-binding" evidence="4">
    <location>
        <begin position="82"/>
        <end position="99"/>
    </location>
</feature>
<name>A0A6M0RPD5_9CYAN</name>
<dbReference type="Proteomes" id="UP000481033">
    <property type="component" value="Unassembled WGS sequence"/>
</dbReference>
<feature type="domain" description="Tyrosinase copper-binding" evidence="5">
    <location>
        <begin position="345"/>
        <end position="356"/>
    </location>
</feature>
<evidence type="ECO:0000256" key="2">
    <source>
        <dbReference type="ARBA" id="ARBA00023008"/>
    </source>
</evidence>
<dbReference type="GO" id="GO:0046872">
    <property type="term" value="F:metal ion binding"/>
    <property type="evidence" value="ECO:0007669"/>
    <property type="project" value="UniProtKB-KW"/>
</dbReference>
<keyword evidence="7" id="KW-1185">Reference proteome</keyword>
<dbReference type="PRINTS" id="PR00092">
    <property type="entry name" value="TYROSINASE"/>
</dbReference>
<dbReference type="EMBL" id="QXHD01000004">
    <property type="protein sequence ID" value="NEZ58128.1"/>
    <property type="molecule type" value="Genomic_DNA"/>
</dbReference>
<proteinExistence type="predicted"/>
<dbReference type="GO" id="GO:0016491">
    <property type="term" value="F:oxidoreductase activity"/>
    <property type="evidence" value="ECO:0007669"/>
    <property type="project" value="InterPro"/>
</dbReference>
<comment type="caution">
    <text evidence="6">The sequence shown here is derived from an EMBL/GenBank/DDBJ whole genome shotgun (WGS) entry which is preliminary data.</text>
</comment>
<dbReference type="InterPro" id="IPR050316">
    <property type="entry name" value="Tyrosinase/Hemocyanin"/>
</dbReference>
<organism evidence="6 7">
    <name type="scientific">Adonisia turfae CCMR0081</name>
    <dbReference type="NCBI Taxonomy" id="2292702"/>
    <lineage>
        <taxon>Bacteria</taxon>
        <taxon>Bacillati</taxon>
        <taxon>Cyanobacteriota</taxon>
        <taxon>Adonisia</taxon>
        <taxon>Adonisia turfae</taxon>
    </lineage>
</organism>
<dbReference type="Gene3D" id="1.10.1280.10">
    <property type="entry name" value="Di-copper center containing domain from catechol oxidase"/>
    <property type="match status" value="1"/>
</dbReference>
<protein>
    <submittedName>
        <fullName evidence="6">Tyrosinase family protein</fullName>
    </submittedName>
</protein>
<reference evidence="6 7" key="1">
    <citation type="journal article" date="2020" name="Microb. Ecol.">
        <title>Ecogenomics of the Marine Benthic Filamentous Cyanobacterium Adonisia.</title>
        <authorList>
            <person name="Walter J.M."/>
            <person name="Coutinho F.H."/>
            <person name="Leomil L."/>
            <person name="Hargreaves P.I."/>
            <person name="Campeao M.E."/>
            <person name="Vieira V.V."/>
            <person name="Silva B.S."/>
            <person name="Fistarol G.O."/>
            <person name="Salomon P.S."/>
            <person name="Sawabe T."/>
            <person name="Mino S."/>
            <person name="Hosokawa M."/>
            <person name="Miyashita H."/>
            <person name="Maruyama F."/>
            <person name="van Verk M.C."/>
            <person name="Dutilh B.E."/>
            <person name="Thompson C.C."/>
            <person name="Thompson F.L."/>
        </authorList>
    </citation>
    <scope>NUCLEOTIDE SEQUENCE [LARGE SCALE GENOMIC DNA]</scope>
    <source>
        <strain evidence="6 7">CCMR0081</strain>
    </source>
</reference>
<evidence type="ECO:0000256" key="1">
    <source>
        <dbReference type="ARBA" id="ARBA00022723"/>
    </source>
</evidence>
<dbReference type="PROSITE" id="PS00498">
    <property type="entry name" value="TYROSINASE_2"/>
    <property type="match status" value="1"/>
</dbReference>
<dbReference type="PROSITE" id="PS00497">
    <property type="entry name" value="TYROSINASE_1"/>
    <property type="match status" value="1"/>
</dbReference>
<feature type="region of interest" description="Disordered" evidence="3">
    <location>
        <begin position="380"/>
        <end position="399"/>
    </location>
</feature>
<gene>
    <name evidence="6" type="ORF">DXZ20_21260</name>
</gene>
<dbReference type="PANTHER" id="PTHR11474:SF76">
    <property type="entry name" value="SHKT DOMAIN-CONTAINING PROTEIN"/>
    <property type="match status" value="1"/>
</dbReference>
<keyword evidence="1" id="KW-0479">Metal-binding</keyword>
<dbReference type="RefSeq" id="WP_163700448.1">
    <property type="nucleotide sequence ID" value="NZ_QXHD01000004.1"/>
</dbReference>
<evidence type="ECO:0000259" key="5">
    <source>
        <dbReference type="PROSITE" id="PS00498"/>
    </source>
</evidence>
<dbReference type="Pfam" id="PF00264">
    <property type="entry name" value="Tyrosinase"/>
    <property type="match status" value="1"/>
</dbReference>
<evidence type="ECO:0000313" key="7">
    <source>
        <dbReference type="Proteomes" id="UP000481033"/>
    </source>
</evidence>
<accession>A0A6M0RPD5</accession>
<evidence type="ECO:0000313" key="6">
    <source>
        <dbReference type="EMBL" id="NEZ58128.1"/>
    </source>
</evidence>
<evidence type="ECO:0000259" key="4">
    <source>
        <dbReference type="PROSITE" id="PS00497"/>
    </source>
</evidence>
<evidence type="ECO:0000256" key="3">
    <source>
        <dbReference type="SAM" id="MobiDB-lite"/>
    </source>
</evidence>